<dbReference type="InterPro" id="IPR031709">
    <property type="entry name" value="PutAbiC"/>
</dbReference>
<comment type="caution">
    <text evidence="2">The sequence shown here is derived from an EMBL/GenBank/DDBJ whole genome shotgun (WGS) entry which is preliminary data.</text>
</comment>
<organism evidence="2 3">
    <name type="scientific">Brevundimonas subvibrioides</name>
    <dbReference type="NCBI Taxonomy" id="74313"/>
    <lineage>
        <taxon>Bacteria</taxon>
        <taxon>Pseudomonadati</taxon>
        <taxon>Pseudomonadota</taxon>
        <taxon>Alphaproteobacteria</taxon>
        <taxon>Caulobacterales</taxon>
        <taxon>Caulobacteraceae</taxon>
        <taxon>Brevundimonas</taxon>
    </lineage>
</organism>
<keyword evidence="1" id="KW-0472">Membrane</keyword>
<reference evidence="2 3" key="1">
    <citation type="submission" date="2017-03" db="EMBL/GenBank/DDBJ databases">
        <title>Lifting the veil on microbial sulfur biogeochemistry in mining wastewaters.</title>
        <authorList>
            <person name="Kantor R.S."/>
            <person name="Colenbrander Nelson T."/>
            <person name="Marshall S."/>
            <person name="Bennett D."/>
            <person name="Apte S."/>
            <person name="Camacho D."/>
            <person name="Thomas B.C."/>
            <person name="Warren L.A."/>
            <person name="Banfield J.F."/>
        </authorList>
    </citation>
    <scope>NUCLEOTIDE SEQUENCE [LARGE SCALE GENOMIC DNA]</scope>
    <source>
        <strain evidence="2">32-69-9</strain>
    </source>
</reference>
<proteinExistence type="predicted"/>
<evidence type="ECO:0000313" key="2">
    <source>
        <dbReference type="EMBL" id="OYX32913.1"/>
    </source>
</evidence>
<evidence type="ECO:0000313" key="3">
    <source>
        <dbReference type="Proteomes" id="UP000215595"/>
    </source>
</evidence>
<evidence type="ECO:0008006" key="4">
    <source>
        <dbReference type="Google" id="ProtNLM"/>
    </source>
</evidence>
<keyword evidence="1" id="KW-0812">Transmembrane</keyword>
<accession>A0A258FM31</accession>
<dbReference type="EMBL" id="NCEB01000019">
    <property type="protein sequence ID" value="OYX32913.1"/>
    <property type="molecule type" value="Genomic_DNA"/>
</dbReference>
<feature type="transmembrane region" description="Helical" evidence="1">
    <location>
        <begin position="64"/>
        <end position="84"/>
    </location>
</feature>
<feature type="transmembrane region" description="Helical" evidence="1">
    <location>
        <begin position="31"/>
        <end position="52"/>
    </location>
</feature>
<dbReference type="Pfam" id="PF16872">
    <property type="entry name" value="putAbiC"/>
    <property type="match status" value="1"/>
</dbReference>
<evidence type="ECO:0000256" key="1">
    <source>
        <dbReference type="SAM" id="Phobius"/>
    </source>
</evidence>
<keyword evidence="1" id="KW-1133">Transmembrane helix</keyword>
<dbReference type="Proteomes" id="UP000215595">
    <property type="component" value="Unassembled WGS sequence"/>
</dbReference>
<protein>
    <recommendedName>
        <fullName evidence="4">Phage abortive infection protein</fullName>
    </recommendedName>
</protein>
<gene>
    <name evidence="2" type="ORF">B7Z01_09735</name>
</gene>
<sequence>MSSDREFWRGWGAYMRDPQVAWLLMLRRPPAIYVLSVFGLWWIFVGLSGFGVGRRWDFEATGQLGDSFGILSALMASMAAIFTYQTLVDTRRQASIAEADAETQRNAAKVARAEAAADREAAEARNAARDKAESRRDNERTYFGLLDLRYRVLADLKTGKGDSQQIGTDAAASLVSRVGPSFYSDPDTFSYADSYEQMFSSHRNDLGHYFRFTYHIIKFARDNFGPDAYEYVRLLRAQLSNAEITLIALNCAHGEGREKFLKWVETYSLLHNIDPSDRVQYKLDLYFRPKAFDPQAKASAKPLGEVDPLSVAT</sequence>
<name>A0A258FM31_9CAUL</name>
<dbReference type="AlphaFoldDB" id="A0A258FM31"/>